<comment type="caution">
    <text evidence="4">The sequence shown here is derived from an EMBL/GenBank/DDBJ whole genome shotgun (WGS) entry which is preliminary data.</text>
</comment>
<evidence type="ECO:0000256" key="2">
    <source>
        <dbReference type="SAM" id="SignalP"/>
    </source>
</evidence>
<feature type="transmembrane region" description="Helical" evidence="1">
    <location>
        <begin position="405"/>
        <end position="426"/>
    </location>
</feature>
<organism evidence="4 5">
    <name type="scientific">Pseudomonas farsensis</name>
    <dbReference type="NCBI Taxonomy" id="2745492"/>
    <lineage>
        <taxon>Bacteria</taxon>
        <taxon>Pseudomonadati</taxon>
        <taxon>Pseudomonadota</taxon>
        <taxon>Gammaproteobacteria</taxon>
        <taxon>Pseudomonadales</taxon>
        <taxon>Pseudomonadaceae</taxon>
        <taxon>Pseudomonas</taxon>
    </lineage>
</organism>
<feature type="signal peptide" evidence="2">
    <location>
        <begin position="1"/>
        <end position="19"/>
    </location>
</feature>
<feature type="domain" description="DUF7939" evidence="3">
    <location>
        <begin position="445"/>
        <end position="521"/>
    </location>
</feature>
<keyword evidence="5" id="KW-1185">Reference proteome</keyword>
<proteinExistence type="predicted"/>
<evidence type="ECO:0000313" key="4">
    <source>
        <dbReference type="EMBL" id="MEJ5865765.1"/>
    </source>
</evidence>
<evidence type="ECO:0000256" key="1">
    <source>
        <dbReference type="SAM" id="Phobius"/>
    </source>
</evidence>
<keyword evidence="1" id="KW-0812">Transmembrane</keyword>
<dbReference type="Pfam" id="PF13584">
    <property type="entry name" value="BatD"/>
    <property type="match status" value="1"/>
</dbReference>
<dbReference type="Proteomes" id="UP001380290">
    <property type="component" value="Unassembled WGS sequence"/>
</dbReference>
<dbReference type="InterPro" id="IPR057699">
    <property type="entry name" value="DUF7939"/>
</dbReference>
<dbReference type="InterPro" id="IPR025738">
    <property type="entry name" value="BatD"/>
</dbReference>
<dbReference type="RefSeq" id="WP_339600504.1">
    <property type="nucleotide sequence ID" value="NZ_JBBHLC010000104.1"/>
</dbReference>
<keyword evidence="1" id="KW-0472">Membrane</keyword>
<accession>A0ABU8QYK5</accession>
<protein>
    <submittedName>
        <fullName evidence="4">BatD family protein</fullName>
    </submittedName>
</protein>
<name>A0ABU8QYK5_9PSED</name>
<reference evidence="4 5" key="1">
    <citation type="submission" date="2024-02" db="EMBL/GenBank/DDBJ databases">
        <title>Identification of pathogenicity and growth-promoting function of Pseudomonas putida variant.</title>
        <authorList>
            <person name="Sun J."/>
        </authorList>
    </citation>
    <scope>NUCLEOTIDE SEQUENCE [LARGE SCALE GENOMIC DNA]</scope>
    <source>
        <strain evidence="4 5">A03</strain>
    </source>
</reference>
<dbReference type="Pfam" id="PF25607">
    <property type="entry name" value="DUF7939"/>
    <property type="match status" value="1"/>
</dbReference>
<keyword evidence="2" id="KW-0732">Signal</keyword>
<evidence type="ECO:0000259" key="3">
    <source>
        <dbReference type="Pfam" id="PF25607"/>
    </source>
</evidence>
<keyword evidence="1" id="KW-1133">Transmembrane helix</keyword>
<gene>
    <name evidence="4" type="ORF">V7S98_21325</name>
</gene>
<dbReference type="PANTHER" id="PTHR40940">
    <property type="entry name" value="PROTEIN BATD-RELATED"/>
    <property type="match status" value="1"/>
</dbReference>
<dbReference type="EMBL" id="JBBHLC010000104">
    <property type="protein sequence ID" value="MEJ5865765.1"/>
    <property type="molecule type" value="Genomic_DNA"/>
</dbReference>
<sequence length="541" mass="59578">MTRLGVFVLSLLWSLAALAEPTLQASVDRTRLEAGESLELTLESQDVTQFGKPDLRALEGDFEVRGTRQLNSLHSLDGETRASTRWIITLLPKRSGSLRIPELQLGQSHSQAIELQVQQADAQRPDIASQVFIEATLDSTEVYVQAQAVLTLRIYHSVALYDDSSLSPLQLENAKVDPLGESRTYEKDINGVRHGVIETRYAIYPQQSGALDIPPLTFTATAADNGEQPAGTPRVGRQVQVSSQALHLSIKPIPASYPKDRPWLPARSLTLEERWNPDPTTQPTQIGDSLTRNVTLRAEGLSSPQLPPLPATEAIGLRRYPDQPLLRNEISERGMIANREEREALVPTHSGELALPALEVTWWNTLQDHLEQTSLPARTISVQDNPALSAETPVGDNNARPYALWPWQLSTLVFALTTLLGFALWWRARSRPAVLRAAQAGPSPRTLLDDLKRACQANDTQATRQALDAWARQQPETLAEMAARFVPLSDALDGLNGALYSESGQNWHGDELWRAIGTIPPAEQVLAPTGETGNLPPLYPK</sequence>
<evidence type="ECO:0000313" key="5">
    <source>
        <dbReference type="Proteomes" id="UP001380290"/>
    </source>
</evidence>
<dbReference type="PANTHER" id="PTHR40940:SF1">
    <property type="entry name" value="PROTEIN BATD"/>
    <property type="match status" value="1"/>
</dbReference>
<feature type="chain" id="PRO_5046081085" evidence="2">
    <location>
        <begin position="20"/>
        <end position="541"/>
    </location>
</feature>